<dbReference type="Proteomes" id="UP000295673">
    <property type="component" value="Unassembled WGS sequence"/>
</dbReference>
<evidence type="ECO:0000259" key="3">
    <source>
        <dbReference type="Pfam" id="PF00535"/>
    </source>
</evidence>
<dbReference type="EMBL" id="SMGR01000007">
    <property type="protein sequence ID" value="TCK98900.1"/>
    <property type="molecule type" value="Genomic_DNA"/>
</dbReference>
<dbReference type="PANTHER" id="PTHR43179:SF7">
    <property type="entry name" value="RHAMNOSYLTRANSFERASE WBBL"/>
    <property type="match status" value="1"/>
</dbReference>
<organism evidence="4 5">
    <name type="scientific">Shimia isoporae</name>
    <dbReference type="NCBI Taxonomy" id="647720"/>
    <lineage>
        <taxon>Bacteria</taxon>
        <taxon>Pseudomonadati</taxon>
        <taxon>Pseudomonadota</taxon>
        <taxon>Alphaproteobacteria</taxon>
        <taxon>Rhodobacterales</taxon>
        <taxon>Roseobacteraceae</taxon>
    </lineage>
</organism>
<dbReference type="AlphaFoldDB" id="A0A4R1N1R5"/>
<dbReference type="Pfam" id="PF13578">
    <property type="entry name" value="Methyltransf_24"/>
    <property type="match status" value="1"/>
</dbReference>
<dbReference type="Pfam" id="PF00535">
    <property type="entry name" value="Glycos_transf_2"/>
    <property type="match status" value="2"/>
</dbReference>
<feature type="region of interest" description="Disordered" evidence="2">
    <location>
        <begin position="312"/>
        <end position="333"/>
    </location>
</feature>
<feature type="domain" description="Glycosyltransferase 2-like" evidence="3">
    <location>
        <begin position="376"/>
        <end position="485"/>
    </location>
</feature>
<dbReference type="PANTHER" id="PTHR43179">
    <property type="entry name" value="RHAMNOSYLTRANSFERASE WBBL"/>
    <property type="match status" value="1"/>
</dbReference>
<evidence type="ECO:0000313" key="5">
    <source>
        <dbReference type="Proteomes" id="UP000295673"/>
    </source>
</evidence>
<proteinExistence type="predicted"/>
<dbReference type="GO" id="GO:0016740">
    <property type="term" value="F:transferase activity"/>
    <property type="evidence" value="ECO:0007669"/>
    <property type="project" value="UniProtKB-KW"/>
</dbReference>
<dbReference type="OrthoDB" id="5291101at2"/>
<dbReference type="InterPro" id="IPR029044">
    <property type="entry name" value="Nucleotide-diphossugar_trans"/>
</dbReference>
<evidence type="ECO:0000313" key="4">
    <source>
        <dbReference type="EMBL" id="TCK98900.1"/>
    </source>
</evidence>
<dbReference type="SUPFAM" id="SSF53448">
    <property type="entry name" value="Nucleotide-diphospho-sugar transferases"/>
    <property type="match status" value="2"/>
</dbReference>
<evidence type="ECO:0000256" key="2">
    <source>
        <dbReference type="SAM" id="MobiDB-lite"/>
    </source>
</evidence>
<keyword evidence="1" id="KW-0175">Coiled coil</keyword>
<reference evidence="4 5" key="1">
    <citation type="submission" date="2019-03" db="EMBL/GenBank/DDBJ databases">
        <title>Genomic Encyclopedia of Archaeal and Bacterial Type Strains, Phase II (KMG-II): from individual species to whole genera.</title>
        <authorList>
            <person name="Goeker M."/>
        </authorList>
    </citation>
    <scope>NUCLEOTIDE SEQUENCE [LARGE SCALE GENOMIC DNA]</scope>
    <source>
        <strain evidence="4 5">DSM 26433</strain>
    </source>
</reference>
<comment type="caution">
    <text evidence="4">The sequence shown here is derived from an EMBL/GenBank/DDBJ whole genome shotgun (WGS) entry which is preliminary data.</text>
</comment>
<dbReference type="Gene3D" id="3.90.550.10">
    <property type="entry name" value="Spore Coat Polysaccharide Biosynthesis Protein SpsA, Chain A"/>
    <property type="match status" value="2"/>
</dbReference>
<dbReference type="CDD" id="cd04184">
    <property type="entry name" value="GT2_RfbC_Mx_like"/>
    <property type="match status" value="1"/>
</dbReference>
<dbReference type="CDD" id="cd04186">
    <property type="entry name" value="GT_2_like_c"/>
    <property type="match status" value="1"/>
</dbReference>
<feature type="domain" description="Glycosyltransferase 2-like" evidence="3">
    <location>
        <begin position="636"/>
        <end position="813"/>
    </location>
</feature>
<keyword evidence="4" id="KW-0808">Transferase</keyword>
<evidence type="ECO:0000256" key="1">
    <source>
        <dbReference type="SAM" id="Coils"/>
    </source>
</evidence>
<dbReference type="Gene3D" id="3.40.50.150">
    <property type="entry name" value="Vaccinia Virus protein VP39"/>
    <property type="match status" value="1"/>
</dbReference>
<dbReference type="InterPro" id="IPR001173">
    <property type="entry name" value="Glyco_trans_2-like"/>
</dbReference>
<dbReference type="SUPFAM" id="SSF53335">
    <property type="entry name" value="S-adenosyl-L-methionine-dependent methyltransferases"/>
    <property type="match status" value="1"/>
</dbReference>
<sequence>MKFLGSPLVYPSYGGEPTMRLEHGPFIMWLVSAMQPKSIVELGTQSGLSYLAMCEAVANAKVATMCSAITAWTKSDRPDDTAHETLLKGNAAFSSFSSVVDKPFDDALADFEDRSVDLLHLNRPREYEDLKNTFEKWKTKLSANAIVLVRDIEVHEQDFGEDQFWQEIRPEYPHISFKHAGGLGVLFLGSEYPDAITDLLSLSRQPSGHDAILDFFATHGAHFGKTLERQKKAGAQQKDAIARFALEQKLQETEREKRDLQRNLHFAAEEQKVLLSDLQTAREYPLKQLKKLFIFKLLQKLSDLESLSERTRHRFRRSAQKRDPKRSPRITRTEQAGYIDYPSIVESWQNERDEQAAHIEERANALVSKGSPAFAIVMPVYDPDPVLLEETLESIRCQSYSAWEACIADDNSTNPKIREILNRFAEEDGRFKLVLRDENGHISEATNSALEIVTAPFVAFMDHDDLLHQDALLNVAEILGSHPDAKLIYTDEDKVQTDGTRYEPHFKPDWNRDLLYSINYISHLSVFSTDVIRTVGALKTSFEGAQDYDMLLRAIGAMKDEEIHHIPKILYHRRAALGSTAASVVAKPCANEAGRRALENHLEQTHGQQIPVEMGPLPFTYRPRWDEVAEQPPITLIMPMRDKAEVSKVAVESILEKTTYPDFTIMIVDNGSIEPATQEWFDSLENEPRVTIRKDTRPFNYSALNNAAVAECGTPLVCLINNDVEVISEDWLSEMVALAMRPKTGCVGAKLYYPDGRIQHAGVLIGQGGVAGHAHLFRARDELGYFGRLVLRQEYTAVTAACMVMRRETFEEVGGLDETNLTVAFNDIDLCLKVDRAGYRNCWTPYAELFHHESLSRGSDNRPETIKRFQAEVKHMKKTWDTENWKDRAYNKNFSLDNGNFELAETSS</sequence>
<keyword evidence="5" id="KW-1185">Reference proteome</keyword>
<dbReference type="RefSeq" id="WP_132862238.1">
    <property type="nucleotide sequence ID" value="NZ_SMGR01000007.1"/>
</dbReference>
<feature type="coiled-coil region" evidence="1">
    <location>
        <begin position="243"/>
        <end position="270"/>
    </location>
</feature>
<accession>A0A4R1N1R5</accession>
<name>A0A4R1N1R5_9RHOB</name>
<protein>
    <submittedName>
        <fullName evidence="4">GT2 family glycosyltransferase</fullName>
    </submittedName>
</protein>
<gene>
    <name evidence="4" type="ORF">BXY66_4143</name>
</gene>
<dbReference type="InterPro" id="IPR029063">
    <property type="entry name" value="SAM-dependent_MTases_sf"/>
</dbReference>